<dbReference type="eggNOG" id="ENOG5032Z1C">
    <property type="taxonomic scope" value="Bacteria"/>
</dbReference>
<dbReference type="Proteomes" id="UP000006683">
    <property type="component" value="Chromosome"/>
</dbReference>
<protein>
    <recommendedName>
        <fullName evidence="2">DUF4136 domain-containing protein</fullName>
    </recommendedName>
</protein>
<name>E1SNB5_FERBD</name>
<dbReference type="GeneID" id="67180651"/>
<dbReference type="EMBL" id="CP002209">
    <property type="protein sequence ID" value="ADN74614.1"/>
    <property type="molecule type" value="Genomic_DNA"/>
</dbReference>
<dbReference type="STRING" id="550540.Fbal_0400"/>
<evidence type="ECO:0000259" key="2">
    <source>
        <dbReference type="Pfam" id="PF13590"/>
    </source>
</evidence>
<dbReference type="InterPro" id="IPR025411">
    <property type="entry name" value="DUF4136"/>
</dbReference>
<organism evidence="3 4">
    <name type="scientific">Ferrimonas balearica (strain DSM 9799 / CCM 4581 / KCTC 23876 / PAT)</name>
    <dbReference type="NCBI Taxonomy" id="550540"/>
    <lineage>
        <taxon>Bacteria</taxon>
        <taxon>Pseudomonadati</taxon>
        <taxon>Pseudomonadota</taxon>
        <taxon>Gammaproteobacteria</taxon>
        <taxon>Alteromonadales</taxon>
        <taxon>Ferrimonadaceae</taxon>
        <taxon>Ferrimonas</taxon>
    </lineage>
</organism>
<dbReference type="KEGG" id="fbl:Fbal_0400"/>
<dbReference type="HOGENOM" id="CLU_1400546_0_0_6"/>
<gene>
    <name evidence="3" type="ordered locus">Fbal_0400</name>
</gene>
<dbReference type="PROSITE" id="PS51257">
    <property type="entry name" value="PROKAR_LIPOPROTEIN"/>
    <property type="match status" value="1"/>
</dbReference>
<feature type="signal peptide" evidence="1">
    <location>
        <begin position="1"/>
        <end position="22"/>
    </location>
</feature>
<evidence type="ECO:0000313" key="3">
    <source>
        <dbReference type="EMBL" id="ADN74614.1"/>
    </source>
</evidence>
<dbReference type="OrthoDB" id="6226987at2"/>
<dbReference type="Pfam" id="PF13590">
    <property type="entry name" value="DUF4136"/>
    <property type="match status" value="1"/>
</dbReference>
<sequence>MKRILRSLLLPLAVVASLGGCASPAGNIDYNSATDFSAINRYGFLPVGDQTDPLVAQRLQAALTEQLDGRGWQQLEQVDAQVSGDTVAVRYHSWPETRSRDSGLTIGVGGGRSSGNTSIGGSVAIPVGDSERMVQVVRIDMVQQGKVIWRGSDDYPISERDSPQKRTERTDKLVAELLAQFPPR</sequence>
<accession>E1SNB5</accession>
<feature type="domain" description="DUF4136" evidence="2">
    <location>
        <begin position="28"/>
        <end position="183"/>
    </location>
</feature>
<feature type="chain" id="PRO_5003151241" description="DUF4136 domain-containing protein" evidence="1">
    <location>
        <begin position="23"/>
        <end position="184"/>
    </location>
</feature>
<evidence type="ECO:0000313" key="4">
    <source>
        <dbReference type="Proteomes" id="UP000006683"/>
    </source>
</evidence>
<reference evidence="3 4" key="1">
    <citation type="journal article" date="2010" name="Stand. Genomic Sci.">
        <title>Complete genome sequence of Ferrimonas balearica type strain (PAT).</title>
        <authorList>
            <person name="Nolan M."/>
            <person name="Sikorski J."/>
            <person name="Davenport K."/>
            <person name="Lucas S."/>
            <person name="Glavina Del Rio T."/>
            <person name="Tice H."/>
            <person name="Cheng J."/>
            <person name="Goodwin L."/>
            <person name="Pitluck S."/>
            <person name="Liolios K."/>
            <person name="Ivanova N."/>
            <person name="Mavromatis K."/>
            <person name="Ovchinnikova G."/>
            <person name="Pati A."/>
            <person name="Chen A."/>
            <person name="Palaniappan K."/>
            <person name="Land M."/>
            <person name="Hauser L."/>
            <person name="Chang Y."/>
            <person name="Jeffries C."/>
            <person name="Tapia R."/>
            <person name="Brettin T."/>
            <person name="Detter J."/>
            <person name="Han C."/>
            <person name="Yasawong M."/>
            <person name="Rohde M."/>
            <person name="Tindall B."/>
            <person name="Goker M."/>
            <person name="Woyke T."/>
            <person name="Bristow J."/>
            <person name="Eisen J."/>
            <person name="Markowitz V."/>
            <person name="Hugenholtz P."/>
            <person name="Kyrpides N."/>
            <person name="Klenk H."/>
            <person name="Lapidus A."/>
        </authorList>
    </citation>
    <scope>NUCLEOTIDE SEQUENCE [LARGE SCALE GENOMIC DNA]</scope>
    <source>
        <strain evidence="4">DSM 9799 / CCM 4581 / KCTC 23876 / PAT</strain>
    </source>
</reference>
<dbReference type="AlphaFoldDB" id="E1SNB5"/>
<proteinExistence type="predicted"/>
<keyword evidence="4" id="KW-1185">Reference proteome</keyword>
<dbReference type="Gene3D" id="3.30.160.670">
    <property type="match status" value="1"/>
</dbReference>
<keyword evidence="1" id="KW-0732">Signal</keyword>
<evidence type="ECO:0000256" key="1">
    <source>
        <dbReference type="SAM" id="SignalP"/>
    </source>
</evidence>
<dbReference type="RefSeq" id="WP_013343920.1">
    <property type="nucleotide sequence ID" value="NC_014541.1"/>
</dbReference>